<protein>
    <submittedName>
        <fullName evidence="3">EF-hand calcium-binding domain-containing protein 5</fullName>
    </submittedName>
</protein>
<dbReference type="Proteomes" id="UP001210925">
    <property type="component" value="Unassembled WGS sequence"/>
</dbReference>
<feature type="region of interest" description="Disordered" evidence="2">
    <location>
        <begin position="1045"/>
        <end position="1075"/>
    </location>
</feature>
<name>A0AAD5ULP1_9FUNG</name>
<comment type="caution">
    <text evidence="3">The sequence shown here is derived from an EMBL/GenBank/DDBJ whole genome shotgun (WGS) entry which is preliminary data.</text>
</comment>
<dbReference type="AlphaFoldDB" id="A0AAD5ULP1"/>
<keyword evidence="1" id="KW-0175">Coiled coil</keyword>
<proteinExistence type="predicted"/>
<accession>A0AAD5ULP1</accession>
<organism evidence="3 4">
    <name type="scientific">Boothiomyces macroporosus</name>
    <dbReference type="NCBI Taxonomy" id="261099"/>
    <lineage>
        <taxon>Eukaryota</taxon>
        <taxon>Fungi</taxon>
        <taxon>Fungi incertae sedis</taxon>
        <taxon>Chytridiomycota</taxon>
        <taxon>Chytridiomycota incertae sedis</taxon>
        <taxon>Chytridiomycetes</taxon>
        <taxon>Rhizophydiales</taxon>
        <taxon>Terramycetaceae</taxon>
        <taxon>Boothiomyces</taxon>
    </lineage>
</organism>
<dbReference type="Gene3D" id="1.20.920.60">
    <property type="match status" value="1"/>
</dbReference>
<feature type="coiled-coil region" evidence="1">
    <location>
        <begin position="511"/>
        <end position="541"/>
    </location>
</feature>
<sequence length="1110" mass="125600">MDTEFVESLIASSRKDRHMNDYEIRYMAINQLADKFLENVTEDGLETRAYLLTTTLPTVIYALEQLLKEMQKRNLSYESTKYLLVKKDALETDKPAEKFDCLNWLDLKAEKEAKRLAEIEARRLRREQEEKERLARIAETKAQYTDFLSLSFKLWINSLWRKSPGELFRHEIVEELTNVSKSVDIQADTQIYQKVLGLIEALTTPNTPFPEANKYNKYYDENEPLYSLDCATIERWDNEYYVKIFLRLMINWNINELTTFLRVLSSVLSGKGTEMATLFEEALYIPKFPKIVVVRDWLQQLQPIIQIMNIPNPLLRDAIKKACLGFCVGREDPRFTFVKTANMEDEIIENNNPAIAFAETAYVRFMKCLLGEFGLENYRQVMEHIKSEASKIAEIMDKLDQSFLGEPGSKSKDLQTPVEGEEATPAIGEALHFIIMGILKKVPEKNGFLELPYLLQIINIGLQSFDSASDEGRLLTVFKSHLASKDKVKLEQVVQILEHSTDYNEKDAQTLANCLEALIKEKQQNDKLEEEQIQFSEAKRQTRDSAESEAIKSLHMLAKDINLNIANACSKVVDIYSLCFTKIYPESSVYSRLALKESSTKLIEGKEKLKENETVVGNSVIDTYLRVIATSPDLKDKLCGLKIPEGKGIDYQMFFTGNVIKMPRVGTDVNLNEDVFFTVEALTSAKSEMSFIGVPFTSSHDQRFGTLDFLLSGESFDAPDAMFLEKSGQIVSSLLEIVDARQKAIALALSAKEFIQARLECEVNVFLAESDAELYTLTEGNIVTATDNIQQEVFGSPLFAGITAQLLKLEEGHSLYDQILNTFGTGVKSISSESHSTLVPVFTPSNGKCVAVLQIATDSIDKQEDIARYSAALGKAMKEIANESFGYEFHKEDLDCEIIDEVSKRKVLFGKVMLLQAREGIAQLDSKSIAEMRSYRKPPQSVHRIIKGALYLFGHQPKDLKLWVDTVKHVNMSLLEMILEFDPTSVHKKIRIKRAKKILKLLSWSDTKQKGSLPAQLICDWLISSMALRDIALAARKARPDIFERARTAESAQSDVETDNEEMENENDEGGEAEPIDVDAEVLNEQGNEIKEIVIVGDTVPDEAPPEASE</sequence>
<gene>
    <name evidence="3" type="primary">EFCAB5</name>
    <name evidence="3" type="ORF">HK103_001685</name>
</gene>
<evidence type="ECO:0000256" key="2">
    <source>
        <dbReference type="SAM" id="MobiDB-lite"/>
    </source>
</evidence>
<evidence type="ECO:0000313" key="3">
    <source>
        <dbReference type="EMBL" id="KAJ3259794.1"/>
    </source>
</evidence>
<keyword evidence="4" id="KW-1185">Reference proteome</keyword>
<feature type="coiled-coil region" evidence="1">
    <location>
        <begin position="107"/>
        <end position="141"/>
    </location>
</feature>
<dbReference type="PANTHER" id="PTHR46788">
    <property type="entry name" value="EF-HAND CALCIUM-BINDING DOMAIN-CONTAINING PROTEIN 5"/>
    <property type="match status" value="1"/>
</dbReference>
<evidence type="ECO:0000313" key="4">
    <source>
        <dbReference type="Proteomes" id="UP001210925"/>
    </source>
</evidence>
<dbReference type="PANTHER" id="PTHR46788:SF1">
    <property type="entry name" value="EF-HAND CALCIUM-BINDING DOMAIN-CONTAINING PROTEIN 5"/>
    <property type="match status" value="1"/>
</dbReference>
<feature type="compositionally biased region" description="Acidic residues" evidence="2">
    <location>
        <begin position="1056"/>
        <end position="1075"/>
    </location>
</feature>
<evidence type="ECO:0000256" key="1">
    <source>
        <dbReference type="SAM" id="Coils"/>
    </source>
</evidence>
<reference evidence="3" key="1">
    <citation type="submission" date="2020-05" db="EMBL/GenBank/DDBJ databases">
        <title>Phylogenomic resolution of chytrid fungi.</title>
        <authorList>
            <person name="Stajich J.E."/>
            <person name="Amses K."/>
            <person name="Simmons R."/>
            <person name="Seto K."/>
            <person name="Myers J."/>
            <person name="Bonds A."/>
            <person name="Quandt C.A."/>
            <person name="Barry K."/>
            <person name="Liu P."/>
            <person name="Grigoriev I."/>
            <person name="Longcore J.E."/>
            <person name="James T.Y."/>
        </authorList>
    </citation>
    <scope>NUCLEOTIDE SEQUENCE</scope>
    <source>
        <strain evidence="3">PLAUS21</strain>
    </source>
</reference>
<dbReference type="EMBL" id="JADGKB010000015">
    <property type="protein sequence ID" value="KAJ3259794.1"/>
    <property type="molecule type" value="Genomic_DNA"/>
</dbReference>